<accession>A0A421DD77</accession>
<gene>
    <name evidence="2" type="ORF">CFD26_108370</name>
</gene>
<evidence type="ECO:0000256" key="1">
    <source>
        <dbReference type="SAM" id="Coils"/>
    </source>
</evidence>
<evidence type="ECO:0000313" key="2">
    <source>
        <dbReference type="EMBL" id="RLM00047.1"/>
    </source>
</evidence>
<name>A0A421DD77_9EURO</name>
<dbReference type="Proteomes" id="UP000215289">
    <property type="component" value="Unassembled WGS sequence"/>
</dbReference>
<protein>
    <submittedName>
        <fullName evidence="2">Uncharacterized protein</fullName>
    </submittedName>
</protein>
<reference evidence="2 3" key="1">
    <citation type="submission" date="2018-08" db="EMBL/GenBank/DDBJ databases">
        <title>Draft genome sequences of two Aspergillus turcosus clinical strains isolated from bronchoalveolar lavage fluid: one azole-susceptible and the other azole-resistant.</title>
        <authorList>
            <person name="Parent-Michaud M."/>
            <person name="Dufresne P.J."/>
            <person name="Fournier E."/>
            <person name="Martineau C."/>
            <person name="Moreira S."/>
            <person name="Perkins V."/>
            <person name="De Repentigny L."/>
            <person name="Dufresne S.F."/>
        </authorList>
    </citation>
    <scope>NUCLEOTIDE SEQUENCE [LARGE SCALE GENOMIC DNA]</scope>
    <source>
        <strain evidence="2">HMR AF 1038</strain>
    </source>
</reference>
<sequence length="362" mass="41748">MPMIPAGIIKQMPHNWQDGGSWVKFNYTTAFLKLYISAPWVRVSDSSGKPLTTGQWELTKEYQSKKNQLVAAKATMEQYLNDLLEQQTEIHAKMVEWRSARRLWESEVAIAQGAQEPDRIREWAAQANLSDEDGGTDTYNHSKTFSPDNSPVYLPPWVGEIPLPLYMPAKIKAIQEAISQISKEIDNQNRASTPVKRPMKLRYADDDDRYISPTIPRPTDRELLMTWILERYNAWSSKAPTRRDDPFQFYNLPENADGFFEKDHWPDRVRGIVGQLRIPHNTNEFPWGIPASALNHALSDCPGYSNNTIYEEEANTLLGNLEDFWFAQKNHDALDWKRLYSWPISADMKKQLRTLMTKLGAT</sequence>
<dbReference type="AlphaFoldDB" id="A0A421DD77"/>
<evidence type="ECO:0000313" key="3">
    <source>
        <dbReference type="Proteomes" id="UP000215289"/>
    </source>
</evidence>
<comment type="caution">
    <text evidence="2">The sequence shown here is derived from an EMBL/GenBank/DDBJ whole genome shotgun (WGS) entry which is preliminary data.</text>
</comment>
<proteinExistence type="predicted"/>
<dbReference type="EMBL" id="NIDN02000021">
    <property type="protein sequence ID" value="RLM00047.1"/>
    <property type="molecule type" value="Genomic_DNA"/>
</dbReference>
<organism evidence="2 3">
    <name type="scientific">Aspergillus turcosus</name>
    <dbReference type="NCBI Taxonomy" id="1245748"/>
    <lineage>
        <taxon>Eukaryota</taxon>
        <taxon>Fungi</taxon>
        <taxon>Dikarya</taxon>
        <taxon>Ascomycota</taxon>
        <taxon>Pezizomycotina</taxon>
        <taxon>Eurotiomycetes</taxon>
        <taxon>Eurotiomycetidae</taxon>
        <taxon>Eurotiales</taxon>
        <taxon>Aspergillaceae</taxon>
        <taxon>Aspergillus</taxon>
        <taxon>Aspergillus subgen. Fumigati</taxon>
    </lineage>
</organism>
<keyword evidence="3" id="KW-1185">Reference proteome</keyword>
<feature type="coiled-coil region" evidence="1">
    <location>
        <begin position="62"/>
        <end position="89"/>
    </location>
</feature>
<keyword evidence="1" id="KW-0175">Coiled coil</keyword>
<dbReference type="OrthoDB" id="4445311at2759"/>